<proteinExistence type="predicted"/>
<reference evidence="1 2" key="1">
    <citation type="submission" date="2020-05" db="EMBL/GenBank/DDBJ databases">
        <title>Genome sequencing of Spirosoma sp. TS118.</title>
        <authorList>
            <person name="Lee J.-H."/>
            <person name="Jeong S."/>
            <person name="Zhao L."/>
            <person name="Jung J.-H."/>
            <person name="Kim M.-K."/>
            <person name="Lim S."/>
        </authorList>
    </citation>
    <scope>NUCLEOTIDE SEQUENCE [LARGE SCALE GENOMIC DNA]</scope>
    <source>
        <strain evidence="1 2">TS118</strain>
    </source>
</reference>
<sequence length="307" mass="34418">MHQIEHRTGFGGTGLDEMVSTETVASIIERMNTAGRSREDIKYVVDLLSREREEVRYLLWTTDDPERPLSGHPGALSKRQSDMRFGLTGSHGDKNNLRASWVLNQYVSGAGSEGERLADTGIMAGIMTNQLFSEPFAQLDTVLPTSKVHLAYHPVHGSIYSTALGLVTKNDGFRRAALNTHNARERRKWQYAERLMSRGYSDLVHSDMREWIVKGQGWVSGMNMYLESVHGEKDTDSGPAMSSGYVPQKDHTILTLSQWNAAAQAGTMLPAIGKPRPLIRQATPIISIKALPFKQQKLTHYFKKRHK</sequence>
<dbReference type="Proteomes" id="UP000502756">
    <property type="component" value="Chromosome"/>
</dbReference>
<keyword evidence="2" id="KW-1185">Reference proteome</keyword>
<gene>
    <name evidence="1" type="ORF">HNV11_20645</name>
</gene>
<name>A0A6M5YE76_9BACT</name>
<dbReference type="AlphaFoldDB" id="A0A6M5YE76"/>
<organism evidence="1 2">
    <name type="scientific">Spirosoma taeanense</name>
    <dbReference type="NCBI Taxonomy" id="2735870"/>
    <lineage>
        <taxon>Bacteria</taxon>
        <taxon>Pseudomonadati</taxon>
        <taxon>Bacteroidota</taxon>
        <taxon>Cytophagia</taxon>
        <taxon>Cytophagales</taxon>
        <taxon>Cytophagaceae</taxon>
        <taxon>Spirosoma</taxon>
    </lineage>
</organism>
<evidence type="ECO:0000313" key="1">
    <source>
        <dbReference type="EMBL" id="QJW91616.1"/>
    </source>
</evidence>
<accession>A0A6M5YE76</accession>
<dbReference type="EMBL" id="CP053435">
    <property type="protein sequence ID" value="QJW91616.1"/>
    <property type="molecule type" value="Genomic_DNA"/>
</dbReference>
<evidence type="ECO:0000313" key="2">
    <source>
        <dbReference type="Proteomes" id="UP000502756"/>
    </source>
</evidence>
<dbReference type="RefSeq" id="WP_171741463.1">
    <property type="nucleotide sequence ID" value="NZ_CP053435.1"/>
</dbReference>
<protein>
    <submittedName>
        <fullName evidence="1">Uncharacterized protein</fullName>
    </submittedName>
</protein>
<dbReference type="KEGG" id="stae:HNV11_20645"/>